<name>A0A160M693_9BACI</name>
<dbReference type="EMBL" id="CP015506">
    <property type="protein sequence ID" value="AND37927.1"/>
    <property type="molecule type" value="Genomic_DNA"/>
</dbReference>
<proteinExistence type="predicted"/>
<accession>A0A160M693</accession>
<gene>
    <name evidence="1" type="ORF">A361_01780</name>
</gene>
<dbReference type="KEGG" id="bon:A361_01780"/>
<protein>
    <submittedName>
        <fullName evidence="1">Uncharacterized protein</fullName>
    </submittedName>
</protein>
<dbReference type="AlphaFoldDB" id="A0A160M693"/>
<sequence length="61" mass="7016">MYPINYYKVTGLVPVAFFNNLASFFQMCGNYIERPFNKYSENYKIKLTGLPSGSPLRRGKA</sequence>
<reference evidence="1 2" key="1">
    <citation type="submission" date="2016-04" db="EMBL/GenBank/DDBJ databases">
        <title>Complete genome sequence of Bacillus oceanisediminis strain 2691.</title>
        <authorList>
            <person name="Jeong H."/>
            <person name="Kim H.J."/>
            <person name="Lee D.-W."/>
        </authorList>
    </citation>
    <scope>NUCLEOTIDE SEQUENCE [LARGE SCALE GENOMIC DNA]</scope>
    <source>
        <strain evidence="1 2">2691</strain>
    </source>
</reference>
<evidence type="ECO:0000313" key="2">
    <source>
        <dbReference type="Proteomes" id="UP000077856"/>
    </source>
</evidence>
<dbReference type="Proteomes" id="UP000077856">
    <property type="component" value="Chromosome"/>
</dbReference>
<evidence type="ECO:0000313" key="1">
    <source>
        <dbReference type="EMBL" id="AND37927.1"/>
    </source>
</evidence>
<dbReference type="STRING" id="1196031.A361_01780"/>
<organism evidence="1 2">
    <name type="scientific">Cytobacillus oceanisediminis 2691</name>
    <dbReference type="NCBI Taxonomy" id="1196031"/>
    <lineage>
        <taxon>Bacteria</taxon>
        <taxon>Bacillati</taxon>
        <taxon>Bacillota</taxon>
        <taxon>Bacilli</taxon>
        <taxon>Bacillales</taxon>
        <taxon>Bacillaceae</taxon>
        <taxon>Cytobacillus</taxon>
    </lineage>
</organism>